<evidence type="ECO:0000256" key="3">
    <source>
        <dbReference type="ARBA" id="ARBA00009216"/>
    </source>
</evidence>
<dbReference type="OrthoDB" id="340431at2759"/>
<comment type="function">
    <text evidence="7">May function as a proteasomal ubiquitin receptor. May promote the deubiquitinating activity associated with the 26S proteasome.</text>
</comment>
<dbReference type="PROSITE" id="PS51916">
    <property type="entry name" value="DEUBAD"/>
    <property type="match status" value="1"/>
</dbReference>
<evidence type="ECO:0000256" key="6">
    <source>
        <dbReference type="ARBA" id="ARBA00023242"/>
    </source>
</evidence>
<evidence type="ECO:0000256" key="9">
    <source>
        <dbReference type="SAM" id="MobiDB-lite"/>
    </source>
</evidence>
<dbReference type="InterPro" id="IPR032368">
    <property type="entry name" value="RPN13_DEUBAD"/>
</dbReference>
<feature type="domain" description="Pru" evidence="11">
    <location>
        <begin position="13"/>
        <end position="133"/>
    </location>
</feature>
<dbReference type="Gene3D" id="1.10.2020.20">
    <property type="match status" value="1"/>
</dbReference>
<dbReference type="GO" id="GO:0008541">
    <property type="term" value="C:proteasome regulatory particle, lid subcomplex"/>
    <property type="evidence" value="ECO:0007669"/>
    <property type="project" value="TreeGrafter"/>
</dbReference>
<sequence length="419" mass="46150">MSIMFANTGSPTVGGSYLLEFQAGRTMIEPGSTKDERRAVAKQDPGSVYVKHSQDDQLLHLCWKNRKNSATELDLIIFPGETEFLRVTECKDGRVFMLKFKNSEERHLFWMQGSDEEKDAEVLKKMNELLSNAPPTRAPARTERTSQSGHPALVNINAEDLGALANMDQQQLMRLFSVANNSGGNLSDLMPQLSQLATAAANAGYPIGNLSSLISQGGTSTPLQSRPSKISAAAASTAGKVNAQTLSQIIGSLPSGEGTSDGDKKRSIIDMSTIITRNNTQQVVDKYKEQLVPHLPDQGDLQNVNEELTQTVSTPQFQQSADFIGQALQMGQLGQALEHFHLNRPVIEAANKGDLKQFAEKLTAQEVDKSIEKEADDEQNIANELVKEEENRKKIKDEAEKTKVDKKPPRERDDDMELD</sequence>
<comment type="caution">
    <text evidence="12">The sequence shown here is derived from an EMBL/GenBank/DDBJ whole genome shotgun (WGS) entry which is preliminary data.</text>
</comment>
<keyword evidence="6" id="KW-0539">Nucleus</keyword>
<gene>
    <name evidence="12" type="ORF">MENT_LOCUS3883</name>
</gene>
<dbReference type="InterPro" id="IPR044868">
    <property type="entry name" value="Rpn13/ADRM1_Pru"/>
</dbReference>
<reference evidence="12 13" key="1">
    <citation type="submission" date="2020-08" db="EMBL/GenBank/DDBJ databases">
        <authorList>
            <person name="Koutsovoulos G."/>
            <person name="Danchin GJ E."/>
        </authorList>
    </citation>
    <scope>NUCLEOTIDE SEQUENCE [LARGE SCALE GENOMIC DNA]</scope>
</reference>
<dbReference type="PANTHER" id="PTHR12225">
    <property type="entry name" value="ADHESION REGULATING MOLECULE 1 110 KDA CELL MEMBRANE GLYCOPROTEIN"/>
    <property type="match status" value="1"/>
</dbReference>
<dbReference type="InterPro" id="IPR006773">
    <property type="entry name" value="Rpn13/ADRM1"/>
</dbReference>
<dbReference type="GO" id="GO:0005634">
    <property type="term" value="C:nucleus"/>
    <property type="evidence" value="ECO:0007669"/>
    <property type="project" value="UniProtKB-SubCell"/>
</dbReference>
<dbReference type="InterPro" id="IPR038108">
    <property type="entry name" value="RPN13_DEUBAD_sf"/>
</dbReference>
<dbReference type="GO" id="GO:0005737">
    <property type="term" value="C:cytoplasm"/>
    <property type="evidence" value="ECO:0007669"/>
    <property type="project" value="UniProtKB-SubCell"/>
</dbReference>
<proteinExistence type="inferred from homology"/>
<comment type="similarity">
    <text evidence="3">Belongs to the ADRM1 family.</text>
</comment>
<dbReference type="PROSITE" id="PS51917">
    <property type="entry name" value="PRU"/>
    <property type="match status" value="1"/>
</dbReference>
<dbReference type="InterPro" id="IPR038633">
    <property type="entry name" value="Rpn13/ADRM1_Pru_sf"/>
</dbReference>
<dbReference type="Gene3D" id="2.30.29.70">
    <property type="entry name" value="Proteasomal ubiquitin receptor Rpn13/ADRM1"/>
    <property type="match status" value="1"/>
</dbReference>
<keyword evidence="4" id="KW-0963">Cytoplasm</keyword>
<evidence type="ECO:0000256" key="7">
    <source>
        <dbReference type="ARBA" id="ARBA00054744"/>
    </source>
</evidence>
<evidence type="ECO:0000313" key="13">
    <source>
        <dbReference type="Proteomes" id="UP000580250"/>
    </source>
</evidence>
<organism evidence="12 13">
    <name type="scientific">Meloidogyne enterolobii</name>
    <name type="common">Root-knot nematode worm</name>
    <name type="synonym">Meloidogyne mayaguensis</name>
    <dbReference type="NCBI Taxonomy" id="390850"/>
    <lineage>
        <taxon>Eukaryota</taxon>
        <taxon>Metazoa</taxon>
        <taxon>Ecdysozoa</taxon>
        <taxon>Nematoda</taxon>
        <taxon>Chromadorea</taxon>
        <taxon>Rhabditida</taxon>
        <taxon>Tylenchina</taxon>
        <taxon>Tylenchomorpha</taxon>
        <taxon>Tylenchoidea</taxon>
        <taxon>Meloidogynidae</taxon>
        <taxon>Meloidogyninae</taxon>
        <taxon>Meloidogyne</taxon>
    </lineage>
</organism>
<dbReference type="CDD" id="cd13314">
    <property type="entry name" value="PH_Rpn13"/>
    <property type="match status" value="1"/>
</dbReference>
<feature type="compositionally biased region" description="Basic and acidic residues" evidence="9">
    <location>
        <begin position="385"/>
        <end position="413"/>
    </location>
</feature>
<evidence type="ECO:0000256" key="4">
    <source>
        <dbReference type="ARBA" id="ARBA00022490"/>
    </source>
</evidence>
<evidence type="ECO:0000313" key="12">
    <source>
        <dbReference type="EMBL" id="CAD2132998.1"/>
    </source>
</evidence>
<dbReference type="GO" id="GO:0061133">
    <property type="term" value="F:endopeptidase activator activity"/>
    <property type="evidence" value="ECO:0007669"/>
    <property type="project" value="TreeGrafter"/>
</dbReference>
<keyword evidence="5" id="KW-0647">Proteasome</keyword>
<dbReference type="GO" id="GO:0070628">
    <property type="term" value="F:proteasome binding"/>
    <property type="evidence" value="ECO:0007669"/>
    <property type="project" value="TreeGrafter"/>
</dbReference>
<comment type="subcellular location">
    <subcellularLocation>
        <location evidence="2">Cytoplasm</location>
    </subcellularLocation>
    <subcellularLocation>
        <location evidence="1">Nucleus</location>
    </subcellularLocation>
</comment>
<evidence type="ECO:0000259" key="11">
    <source>
        <dbReference type="PROSITE" id="PS51917"/>
    </source>
</evidence>
<evidence type="ECO:0000256" key="8">
    <source>
        <dbReference type="ARBA" id="ARBA00070663"/>
    </source>
</evidence>
<dbReference type="Pfam" id="PF16550">
    <property type="entry name" value="RPN13_C"/>
    <property type="match status" value="1"/>
</dbReference>
<dbReference type="FunFam" id="2.30.29.70:FF:000001">
    <property type="entry name" value="Proteasomal ubiquitin receptor ADRM1"/>
    <property type="match status" value="1"/>
</dbReference>
<dbReference type="EMBL" id="CAJEWN010000012">
    <property type="protein sequence ID" value="CAD2132998.1"/>
    <property type="molecule type" value="Genomic_DNA"/>
</dbReference>
<dbReference type="InterPro" id="IPR044867">
    <property type="entry name" value="DEUBAD_dom"/>
</dbReference>
<evidence type="ECO:0000256" key="5">
    <source>
        <dbReference type="ARBA" id="ARBA00022942"/>
    </source>
</evidence>
<dbReference type="PANTHER" id="PTHR12225:SF0">
    <property type="entry name" value="PROTEASOMAL UBIQUITIN RECEPTOR ADRM1"/>
    <property type="match status" value="1"/>
</dbReference>
<feature type="domain" description="DEUBAD" evidence="10">
    <location>
        <begin position="262"/>
        <end position="372"/>
    </location>
</feature>
<dbReference type="AlphaFoldDB" id="A0A6V7TUD1"/>
<protein>
    <recommendedName>
        <fullName evidence="8">Proteasomal ubiquitin receptor ADRM1 homolog</fullName>
    </recommendedName>
</protein>
<name>A0A6V7TUD1_MELEN</name>
<dbReference type="Pfam" id="PF04683">
    <property type="entry name" value="Rpn13_ADRM1_Pru"/>
    <property type="match status" value="1"/>
</dbReference>
<evidence type="ECO:0000256" key="2">
    <source>
        <dbReference type="ARBA" id="ARBA00004496"/>
    </source>
</evidence>
<dbReference type="Proteomes" id="UP000580250">
    <property type="component" value="Unassembled WGS sequence"/>
</dbReference>
<feature type="region of interest" description="Disordered" evidence="9">
    <location>
        <begin position="371"/>
        <end position="419"/>
    </location>
</feature>
<evidence type="ECO:0000259" key="10">
    <source>
        <dbReference type="PROSITE" id="PS51916"/>
    </source>
</evidence>
<evidence type="ECO:0000256" key="1">
    <source>
        <dbReference type="ARBA" id="ARBA00004123"/>
    </source>
</evidence>
<accession>A0A6V7TUD1</accession>